<accession>A0A1V6SJG2</accession>
<proteinExistence type="predicted"/>
<gene>
    <name evidence="2" type="ORF">PENFLA_c040G02035</name>
</gene>
<name>A0A1V6SJG2_9EURO</name>
<feature type="transmembrane region" description="Helical" evidence="1">
    <location>
        <begin position="6"/>
        <end position="24"/>
    </location>
</feature>
<organism evidence="2 3">
    <name type="scientific">Penicillium flavigenum</name>
    <dbReference type="NCBI Taxonomy" id="254877"/>
    <lineage>
        <taxon>Eukaryota</taxon>
        <taxon>Fungi</taxon>
        <taxon>Dikarya</taxon>
        <taxon>Ascomycota</taxon>
        <taxon>Pezizomycotina</taxon>
        <taxon>Eurotiomycetes</taxon>
        <taxon>Eurotiomycetidae</taxon>
        <taxon>Eurotiales</taxon>
        <taxon>Aspergillaceae</taxon>
        <taxon>Penicillium</taxon>
    </lineage>
</organism>
<dbReference type="STRING" id="254877.A0A1V6SJG2"/>
<comment type="caution">
    <text evidence="2">The sequence shown here is derived from an EMBL/GenBank/DDBJ whole genome shotgun (WGS) entry which is preliminary data.</text>
</comment>
<dbReference type="OrthoDB" id="3565018at2759"/>
<evidence type="ECO:0000256" key="1">
    <source>
        <dbReference type="SAM" id="Phobius"/>
    </source>
</evidence>
<evidence type="ECO:0000313" key="3">
    <source>
        <dbReference type="Proteomes" id="UP000191342"/>
    </source>
</evidence>
<evidence type="ECO:0000313" key="2">
    <source>
        <dbReference type="EMBL" id="OQE14181.1"/>
    </source>
</evidence>
<keyword evidence="1" id="KW-1133">Transmembrane helix</keyword>
<dbReference type="EMBL" id="MLQL01000040">
    <property type="protein sequence ID" value="OQE14181.1"/>
    <property type="molecule type" value="Genomic_DNA"/>
</dbReference>
<protein>
    <submittedName>
        <fullName evidence="2">Uncharacterized protein</fullName>
    </submittedName>
</protein>
<keyword evidence="3" id="KW-1185">Reference proteome</keyword>
<keyword evidence="1" id="KW-0812">Transmembrane</keyword>
<keyword evidence="1" id="KW-0472">Membrane</keyword>
<dbReference type="AlphaFoldDB" id="A0A1V6SJG2"/>
<reference evidence="3" key="1">
    <citation type="journal article" date="2017" name="Nat. Microbiol.">
        <title>Global analysis of biosynthetic gene clusters reveals vast potential of secondary metabolite production in Penicillium species.</title>
        <authorList>
            <person name="Nielsen J.C."/>
            <person name="Grijseels S."/>
            <person name="Prigent S."/>
            <person name="Ji B."/>
            <person name="Dainat J."/>
            <person name="Nielsen K.F."/>
            <person name="Frisvad J.C."/>
            <person name="Workman M."/>
            <person name="Nielsen J."/>
        </authorList>
    </citation>
    <scope>NUCLEOTIDE SEQUENCE [LARGE SCALE GENOMIC DNA]</scope>
    <source>
        <strain evidence="3">IBT 14082</strain>
    </source>
</reference>
<sequence length="119" mass="13042">MSGLEVIGVVLGTIALIISALDSYKSLEEQRFFLQTDTCLALKETHLEEKQIITLIDEQGLNLFQNPEVADALKEYLGEGFVLYTNAVARCQHIFNDIVANISGLVSTLQVPTMSAPSI</sequence>
<dbReference type="Proteomes" id="UP000191342">
    <property type="component" value="Unassembled WGS sequence"/>
</dbReference>